<evidence type="ECO:0000313" key="2">
    <source>
        <dbReference type="Proteomes" id="UP000248640"/>
    </source>
</evidence>
<accession>A0A8B4I9H2</accession>
<dbReference type="GeneID" id="61639943"/>
<dbReference type="EMBL" id="LS483372">
    <property type="protein sequence ID" value="SQF91660.1"/>
    <property type="molecule type" value="Genomic_DNA"/>
</dbReference>
<evidence type="ECO:0000313" key="1">
    <source>
        <dbReference type="EMBL" id="SQF91660.1"/>
    </source>
</evidence>
<name>A0A8B4I9H2_PSEFL</name>
<organism evidence="1 2">
    <name type="scientific">Pseudomonas fluorescens</name>
    <dbReference type="NCBI Taxonomy" id="294"/>
    <lineage>
        <taxon>Bacteria</taxon>
        <taxon>Pseudomonadati</taxon>
        <taxon>Pseudomonadota</taxon>
        <taxon>Gammaproteobacteria</taxon>
        <taxon>Pseudomonadales</taxon>
        <taxon>Pseudomonadaceae</taxon>
        <taxon>Pseudomonas</taxon>
    </lineage>
</organism>
<dbReference type="AlphaFoldDB" id="A0A8B4I9H2"/>
<proteinExistence type="predicted"/>
<reference evidence="1 2" key="1">
    <citation type="submission" date="2018-06" db="EMBL/GenBank/DDBJ databases">
        <authorList>
            <consortium name="Pathogen Informatics"/>
            <person name="Doyle S."/>
        </authorList>
    </citation>
    <scope>NUCLEOTIDE SEQUENCE [LARGE SCALE GENOMIC DNA]</scope>
    <source>
        <strain evidence="1 2">NCTC10038</strain>
    </source>
</reference>
<protein>
    <submittedName>
        <fullName evidence="1">Uncharacterized protein</fullName>
    </submittedName>
</protein>
<dbReference type="RefSeq" id="WP_141125133.1">
    <property type="nucleotide sequence ID" value="NZ_CBCRXZ010000002.1"/>
</dbReference>
<dbReference type="Proteomes" id="UP000248640">
    <property type="component" value="Chromosome 1"/>
</dbReference>
<gene>
    <name evidence="1" type="ORF">NCTC10038_03086</name>
</gene>
<sequence>MNGAFLSVSNELFTSWLYRQGAIPTDAGRSIDDLLEIYQSCMQRADFDPDFCLPSEFSSIALERLGVRGSDLSMFAPKSSWLIPRYYRGSFCYECFCDHIRSFKLPTMLTEWCSVIQTVCPIHKAPLLDTPGKQSYKLNMAVKIFSYYHAQSSSVEFPRRSLTPKVVGALLSVQAFMSSVEISAASGGNDSEWRLIQTIVRIFLYPRYGIIHSLFPRQSIATDARLFRYNLNLGPLVSSVVRRQLAILLAGLMLDVLAEDERLAVEEYLQSFDRRHYFFDSAAGLGRSSNVFTPEHGSQLLAQLTQLSTKIFSPYLTEFIAGFGGRGR</sequence>